<accession>X0YYJ8</accession>
<name>X0YYJ8_9ZZZZ</name>
<sequence length="160" mass="17241">KKKITSAKLYMKKAGAPSGTGYAKLYAHTGTYGSNGKPTGDPLATSEGFDVSDLTAEYQLITFNFTGEEQYEMQTDTYYCIVFETPASGSIDDDNHPIVGYDSSSPTHDGNYCAYSFNQWGYSSTNDCIFYVYADVVAPPAGGMGAKPPIMELLLAGVLD</sequence>
<comment type="caution">
    <text evidence="1">The sequence shown here is derived from an EMBL/GenBank/DDBJ whole genome shotgun (WGS) entry which is preliminary data.</text>
</comment>
<dbReference type="AlphaFoldDB" id="X0YYJ8"/>
<proteinExistence type="predicted"/>
<gene>
    <name evidence="1" type="ORF">S01H1_77981</name>
</gene>
<organism evidence="1">
    <name type="scientific">marine sediment metagenome</name>
    <dbReference type="NCBI Taxonomy" id="412755"/>
    <lineage>
        <taxon>unclassified sequences</taxon>
        <taxon>metagenomes</taxon>
        <taxon>ecological metagenomes</taxon>
    </lineage>
</organism>
<dbReference type="EMBL" id="BARS01052452">
    <property type="protein sequence ID" value="GAG53338.1"/>
    <property type="molecule type" value="Genomic_DNA"/>
</dbReference>
<feature type="non-terminal residue" evidence="1">
    <location>
        <position position="1"/>
    </location>
</feature>
<reference evidence="1" key="1">
    <citation type="journal article" date="2014" name="Front. Microbiol.">
        <title>High frequency of phylogenetically diverse reductive dehalogenase-homologous genes in deep subseafloor sedimentary metagenomes.</title>
        <authorList>
            <person name="Kawai M."/>
            <person name="Futagami T."/>
            <person name="Toyoda A."/>
            <person name="Takaki Y."/>
            <person name="Nishi S."/>
            <person name="Hori S."/>
            <person name="Arai W."/>
            <person name="Tsubouchi T."/>
            <person name="Morono Y."/>
            <person name="Uchiyama I."/>
            <person name="Ito T."/>
            <person name="Fujiyama A."/>
            <person name="Inagaki F."/>
            <person name="Takami H."/>
        </authorList>
    </citation>
    <scope>NUCLEOTIDE SEQUENCE</scope>
    <source>
        <strain evidence="1">Expedition CK06-06</strain>
    </source>
</reference>
<protein>
    <submittedName>
        <fullName evidence="1">Uncharacterized protein</fullName>
    </submittedName>
</protein>
<evidence type="ECO:0000313" key="1">
    <source>
        <dbReference type="EMBL" id="GAG53338.1"/>
    </source>
</evidence>